<organism evidence="2 3">
    <name type="scientific">Rhizoctonia solani AG-3 Rhs1AP</name>
    <dbReference type="NCBI Taxonomy" id="1086054"/>
    <lineage>
        <taxon>Eukaryota</taxon>
        <taxon>Fungi</taxon>
        <taxon>Dikarya</taxon>
        <taxon>Basidiomycota</taxon>
        <taxon>Agaricomycotina</taxon>
        <taxon>Agaricomycetes</taxon>
        <taxon>Cantharellales</taxon>
        <taxon>Ceratobasidiaceae</taxon>
        <taxon>Rhizoctonia</taxon>
    </lineage>
</organism>
<name>A0A0A1UHL6_9AGAM</name>
<proteinExistence type="predicted"/>
<feature type="region of interest" description="Disordered" evidence="1">
    <location>
        <begin position="45"/>
        <end position="115"/>
    </location>
</feature>
<dbReference type="EMBL" id="JATN01000321">
    <property type="protein sequence ID" value="EUC58247.1"/>
    <property type="molecule type" value="Genomic_DNA"/>
</dbReference>
<feature type="non-terminal residue" evidence="2">
    <location>
        <position position="115"/>
    </location>
</feature>
<accession>A0A0A1UHL6</accession>
<dbReference type="Proteomes" id="UP000030108">
    <property type="component" value="Unassembled WGS sequence"/>
</dbReference>
<gene>
    <name evidence="2" type="ORF">RSOL_241270</name>
</gene>
<comment type="caution">
    <text evidence="2">The sequence shown here is derived from an EMBL/GenBank/DDBJ whole genome shotgun (WGS) entry which is preliminary data.</text>
</comment>
<sequence length="115" mass="12642">MLICRHATQTTQAEDAEPTTWERIRAAGKYPTLNGVERLTYVNRNKVRPPSRESGRPTLPSRPIAYTPDLLGAQPALNDQGGSQRAEDVEMGPVADGLRSADLPLAPMPDRRHSL</sequence>
<evidence type="ECO:0000313" key="2">
    <source>
        <dbReference type="EMBL" id="EUC58247.1"/>
    </source>
</evidence>
<protein>
    <submittedName>
        <fullName evidence="2">Uncharacterized protein</fullName>
    </submittedName>
</protein>
<reference evidence="3" key="1">
    <citation type="journal article" date="2014" name="Genome Announc.">
        <title>Draft genome sequence of the plant-pathogenic soil fungus Rhizoctonia solani anastomosis group 3 strain Rhs1AP.</title>
        <authorList>
            <person name="Cubeta M.A."/>
            <person name="Thomas E."/>
            <person name="Dean R.A."/>
            <person name="Jabaji S."/>
            <person name="Neate S.M."/>
            <person name="Tavantzis S."/>
            <person name="Toda T."/>
            <person name="Vilgalys R."/>
            <person name="Bharathan N."/>
            <person name="Fedorova-Abrams N."/>
            <person name="Pakala S.B."/>
            <person name="Pakala S.M."/>
            <person name="Zafar N."/>
            <person name="Joardar V."/>
            <person name="Losada L."/>
            <person name="Nierman W.C."/>
        </authorList>
    </citation>
    <scope>NUCLEOTIDE SEQUENCE [LARGE SCALE GENOMIC DNA]</scope>
    <source>
        <strain evidence="3">AG-3</strain>
    </source>
</reference>
<evidence type="ECO:0000313" key="3">
    <source>
        <dbReference type="Proteomes" id="UP000030108"/>
    </source>
</evidence>
<dbReference type="AlphaFoldDB" id="A0A0A1UHL6"/>
<evidence type="ECO:0000256" key="1">
    <source>
        <dbReference type="SAM" id="MobiDB-lite"/>
    </source>
</evidence>